<feature type="domain" description="Tyr recombinase" evidence="5">
    <location>
        <begin position="116"/>
        <end position="314"/>
    </location>
</feature>
<dbReference type="Gene3D" id="1.10.150.130">
    <property type="match status" value="1"/>
</dbReference>
<name>A0AAW9DKD8_ACIAO</name>
<keyword evidence="2 4" id="KW-0238">DNA-binding</keyword>
<dbReference type="SUPFAM" id="SSF47823">
    <property type="entry name" value="lambda integrase-like, N-terminal domain"/>
    <property type="match status" value="1"/>
</dbReference>
<evidence type="ECO:0000259" key="5">
    <source>
        <dbReference type="PROSITE" id="PS51898"/>
    </source>
</evidence>
<dbReference type="InterPro" id="IPR052925">
    <property type="entry name" value="Phage_Integrase-like_Recomb"/>
</dbReference>
<evidence type="ECO:0000256" key="4">
    <source>
        <dbReference type="PROSITE-ProRule" id="PRU01248"/>
    </source>
</evidence>
<dbReference type="Pfam" id="PF00589">
    <property type="entry name" value="Phage_integrase"/>
    <property type="match status" value="1"/>
</dbReference>
<dbReference type="InterPro" id="IPR010998">
    <property type="entry name" value="Integrase_recombinase_N"/>
</dbReference>
<dbReference type="GO" id="GO:0006310">
    <property type="term" value="P:DNA recombination"/>
    <property type="evidence" value="ECO:0007669"/>
    <property type="project" value="UniProtKB-KW"/>
</dbReference>
<dbReference type="InterPro" id="IPR013762">
    <property type="entry name" value="Integrase-like_cat_sf"/>
</dbReference>
<keyword evidence="8" id="KW-1185">Reference proteome</keyword>
<dbReference type="CDD" id="cd00799">
    <property type="entry name" value="INT_Cre_C"/>
    <property type="match status" value="1"/>
</dbReference>
<dbReference type="PANTHER" id="PTHR34605">
    <property type="entry name" value="PHAGE_INTEGRASE DOMAIN-CONTAINING PROTEIN"/>
    <property type="match status" value="1"/>
</dbReference>
<dbReference type="InterPro" id="IPR002104">
    <property type="entry name" value="Integrase_catalytic"/>
</dbReference>
<comment type="caution">
    <text evidence="7">The sequence shown here is derived from an EMBL/GenBank/DDBJ whole genome shotgun (WGS) entry which is preliminary data.</text>
</comment>
<feature type="domain" description="Core-binding (CB)" evidence="6">
    <location>
        <begin position="4"/>
        <end position="90"/>
    </location>
</feature>
<dbReference type="Gene3D" id="1.10.443.10">
    <property type="entry name" value="Intergrase catalytic core"/>
    <property type="match status" value="1"/>
</dbReference>
<evidence type="ECO:0000256" key="1">
    <source>
        <dbReference type="ARBA" id="ARBA00022908"/>
    </source>
</evidence>
<dbReference type="InterPro" id="IPR044068">
    <property type="entry name" value="CB"/>
</dbReference>
<dbReference type="Pfam" id="PF02899">
    <property type="entry name" value="Phage_int_SAM_1"/>
    <property type="match status" value="1"/>
</dbReference>
<dbReference type="InterPro" id="IPR004107">
    <property type="entry name" value="Integrase_SAM-like_N"/>
</dbReference>
<evidence type="ECO:0000313" key="8">
    <source>
        <dbReference type="Proteomes" id="UP001279553"/>
    </source>
</evidence>
<dbReference type="GO" id="GO:0015074">
    <property type="term" value="P:DNA integration"/>
    <property type="evidence" value="ECO:0007669"/>
    <property type="project" value="UniProtKB-KW"/>
</dbReference>
<gene>
    <name evidence="7" type="ORF">SIL87_01495</name>
</gene>
<dbReference type="Proteomes" id="UP001279553">
    <property type="component" value="Unassembled WGS sequence"/>
</dbReference>
<keyword evidence="3" id="KW-0233">DNA recombination</keyword>
<sequence length="318" mass="34722">MSVRELSEAARAALDRAEADAAQAKSAATARAYRTDLADFRGFCAETGLAAFPASPETVAAFLSARATTHSHATLRRRLAAIGAAQAAAGFPWLPGHPIIRDTLRGIARRLPARSRPAGALTTDLIRRLVATCDSGMTGTRDRAMLLIGYAGALRRAELVAIERSNISFETFGLRLLIPTSKTDQEGQGAEIGIPRGMKRDTCPVRAIEEWLRLSECDMGPVFRRVDRWGGLDMQALHPDAVRRILLHRARLAGITMSGRDRLSPHGLRAGFITEAYQAGARDEDIMQHSRHRSLVAMRRYVRRAKAVQDSPAKLLGL</sequence>
<dbReference type="PROSITE" id="PS51898">
    <property type="entry name" value="TYR_RECOMBINASE"/>
    <property type="match status" value="1"/>
</dbReference>
<reference evidence="7 8" key="1">
    <citation type="submission" date="2023-11" db="EMBL/GenBank/DDBJ databases">
        <title>MicrobeMod: A computational toolkit for identifying prokaryotic methylation and restriction-modification with nanopore sequencing.</title>
        <authorList>
            <person name="Crits-Christoph A."/>
            <person name="Kang S.C."/>
            <person name="Lee H."/>
            <person name="Ostrov N."/>
        </authorList>
    </citation>
    <scope>NUCLEOTIDE SEQUENCE [LARGE SCALE GENOMIC DNA]</scope>
    <source>
        <strain evidence="7 8">DSMZ 700</strain>
    </source>
</reference>
<dbReference type="GO" id="GO:0003677">
    <property type="term" value="F:DNA binding"/>
    <property type="evidence" value="ECO:0007669"/>
    <property type="project" value="UniProtKB-UniRule"/>
</dbReference>
<dbReference type="SUPFAM" id="SSF56349">
    <property type="entry name" value="DNA breaking-rejoining enzymes"/>
    <property type="match status" value="1"/>
</dbReference>
<dbReference type="RefSeq" id="WP_319612514.1">
    <property type="nucleotide sequence ID" value="NZ_JAWXYB010000006.1"/>
</dbReference>
<evidence type="ECO:0000256" key="3">
    <source>
        <dbReference type="ARBA" id="ARBA00023172"/>
    </source>
</evidence>
<dbReference type="InterPro" id="IPR011010">
    <property type="entry name" value="DNA_brk_join_enz"/>
</dbReference>
<protein>
    <submittedName>
        <fullName evidence="7">Site-specific integrase</fullName>
    </submittedName>
</protein>
<dbReference type="PANTHER" id="PTHR34605:SF4">
    <property type="entry name" value="DNA ADENINE METHYLTRANSFERASE"/>
    <property type="match status" value="1"/>
</dbReference>
<keyword evidence="1" id="KW-0229">DNA integration</keyword>
<organism evidence="7 8">
    <name type="scientific">Acidiphilium acidophilum</name>
    <name type="common">Thiobacillus acidophilus</name>
    <dbReference type="NCBI Taxonomy" id="76588"/>
    <lineage>
        <taxon>Bacteria</taxon>
        <taxon>Pseudomonadati</taxon>
        <taxon>Pseudomonadota</taxon>
        <taxon>Alphaproteobacteria</taxon>
        <taxon>Acetobacterales</taxon>
        <taxon>Acidocellaceae</taxon>
        <taxon>Acidiphilium</taxon>
    </lineage>
</organism>
<dbReference type="AlphaFoldDB" id="A0AAW9DKD8"/>
<proteinExistence type="predicted"/>
<dbReference type="PROSITE" id="PS51900">
    <property type="entry name" value="CB"/>
    <property type="match status" value="1"/>
</dbReference>
<evidence type="ECO:0000259" key="6">
    <source>
        <dbReference type="PROSITE" id="PS51900"/>
    </source>
</evidence>
<evidence type="ECO:0000313" key="7">
    <source>
        <dbReference type="EMBL" id="MDX5929441.1"/>
    </source>
</evidence>
<accession>A0AAW9DKD8</accession>
<evidence type="ECO:0000256" key="2">
    <source>
        <dbReference type="ARBA" id="ARBA00023125"/>
    </source>
</evidence>
<dbReference type="EMBL" id="JAWXYB010000006">
    <property type="protein sequence ID" value="MDX5929441.1"/>
    <property type="molecule type" value="Genomic_DNA"/>
</dbReference>